<dbReference type="Gene3D" id="2.60.40.420">
    <property type="entry name" value="Cupredoxins - blue copper proteins"/>
    <property type="match status" value="3"/>
</dbReference>
<evidence type="ECO:0000256" key="6">
    <source>
        <dbReference type="ARBA" id="ARBA00022737"/>
    </source>
</evidence>
<proteinExistence type="inferred from homology"/>
<keyword evidence="9" id="KW-0325">Glycoprotein</keyword>
<dbReference type="FunFam" id="2.60.40.420:FF:000046">
    <property type="entry name" value="Multicopper oxidase"/>
    <property type="match status" value="1"/>
</dbReference>
<comment type="subcellular location">
    <subcellularLocation>
        <location evidence="2">Secreted</location>
    </subcellularLocation>
</comment>
<dbReference type="OrthoDB" id="530721at2759"/>
<evidence type="ECO:0000256" key="9">
    <source>
        <dbReference type="ARBA" id="ARBA00023180"/>
    </source>
</evidence>
<dbReference type="GO" id="GO:0005507">
    <property type="term" value="F:copper ion binding"/>
    <property type="evidence" value="ECO:0007669"/>
    <property type="project" value="InterPro"/>
</dbReference>
<dbReference type="CDD" id="cd13880">
    <property type="entry name" value="CuRO_2_MaLCC_like"/>
    <property type="match status" value="1"/>
</dbReference>
<feature type="domain" description="Plastocyanin-like" evidence="11">
    <location>
        <begin position="432"/>
        <end position="557"/>
    </location>
</feature>
<sequence length="596" mass="64399">MFAACLLMISYVVATSSSSSSLASAQLDFGNVRLDHILWGEHDTQLHSAAKRDVSTSSTRVADPACSNSPSTRSCWSQGFNVATDFDAKWPTTGKTVSVHCQKLVINTGADWGDRITVTIRNKMQDNGTSIHWHGIRQLKSVTMDGVNGITECPLAPGQAQTYSFLATQFGTTWYHSHHSAQYGDGIFGAIVINGPSSSNYDFDMGPTLLNELYYQPAFQVSALTNAKAQMGQPGPASDGILIAGKGKNAANTSGSYTQYNMTKGKKYLFRLINASMDSALRVSIDNHTMQVITADFVPVKPVVVDSVMLAIGQRYHVLVSANQAVGSYWMRAVVESACASACKVTGGLAVVSYGGAPPGNPNSSTTAIDRGCNSPDPLTPWVPNTVGNSTAFINQAKQLDVNLYLPGTTTNNANIVVWGVNMSAIDVQWEIPTLNYVATGNMSYPQTENLIEIPKQGIWTYWIIQEVQGGIISIPHPIHLHGHDFYILGTGTGKFDIDKDPANLTYSNPTRRDTATLPAAGWLVIAFPTDNPGAWLMHCHIAWHIAEGLGVQFLESKSLIAGGSPQSPGPAWNNQCSAWNRYYSTSYWKKDDSGL</sequence>
<evidence type="ECO:0000256" key="2">
    <source>
        <dbReference type="ARBA" id="ARBA00004613"/>
    </source>
</evidence>
<dbReference type="InterPro" id="IPR011707">
    <property type="entry name" value="Cu-oxidase-like_N"/>
</dbReference>
<evidence type="ECO:0000313" key="14">
    <source>
        <dbReference type="Proteomes" id="UP000327013"/>
    </source>
</evidence>
<dbReference type="InterPro" id="IPR033138">
    <property type="entry name" value="Cu_oxidase_CS"/>
</dbReference>
<evidence type="ECO:0000259" key="11">
    <source>
        <dbReference type="Pfam" id="PF07731"/>
    </source>
</evidence>
<comment type="cofactor">
    <cofactor evidence="1">
        <name>Cu cation</name>
        <dbReference type="ChEBI" id="CHEBI:23378"/>
    </cofactor>
</comment>
<keyword evidence="5" id="KW-0479">Metal-binding</keyword>
<gene>
    <name evidence="13" type="ORF">FH972_021565</name>
</gene>
<dbReference type="AlphaFoldDB" id="A0A5N6KQ18"/>
<name>A0A5N6KQ18_9ROSI</name>
<dbReference type="SUPFAM" id="SSF49503">
    <property type="entry name" value="Cupredoxins"/>
    <property type="match status" value="3"/>
</dbReference>
<dbReference type="FunFam" id="2.60.40.420:FF:000045">
    <property type="entry name" value="Laccase 2"/>
    <property type="match status" value="1"/>
</dbReference>
<dbReference type="GO" id="GO:0016491">
    <property type="term" value="F:oxidoreductase activity"/>
    <property type="evidence" value="ECO:0007669"/>
    <property type="project" value="UniProtKB-KW"/>
</dbReference>
<comment type="similarity">
    <text evidence="3">Belongs to the multicopper oxidase family.</text>
</comment>
<dbReference type="EMBL" id="VIBQ01000009">
    <property type="protein sequence ID" value="KAB8337263.1"/>
    <property type="molecule type" value="Genomic_DNA"/>
</dbReference>
<dbReference type="InterPro" id="IPR045087">
    <property type="entry name" value="Cu-oxidase_fam"/>
</dbReference>
<dbReference type="Proteomes" id="UP000327013">
    <property type="component" value="Unassembled WGS sequence"/>
</dbReference>
<evidence type="ECO:0000256" key="5">
    <source>
        <dbReference type="ARBA" id="ARBA00022723"/>
    </source>
</evidence>
<dbReference type="Pfam" id="PF07731">
    <property type="entry name" value="Cu-oxidase_2"/>
    <property type="match status" value="1"/>
</dbReference>
<evidence type="ECO:0000313" key="13">
    <source>
        <dbReference type="EMBL" id="KAB8337263.1"/>
    </source>
</evidence>
<keyword evidence="14" id="KW-1185">Reference proteome</keyword>
<dbReference type="PROSITE" id="PS00080">
    <property type="entry name" value="MULTICOPPER_OXIDASE2"/>
    <property type="match status" value="1"/>
</dbReference>
<organism evidence="13 14">
    <name type="scientific">Carpinus fangiana</name>
    <dbReference type="NCBI Taxonomy" id="176857"/>
    <lineage>
        <taxon>Eukaryota</taxon>
        <taxon>Viridiplantae</taxon>
        <taxon>Streptophyta</taxon>
        <taxon>Embryophyta</taxon>
        <taxon>Tracheophyta</taxon>
        <taxon>Spermatophyta</taxon>
        <taxon>Magnoliopsida</taxon>
        <taxon>eudicotyledons</taxon>
        <taxon>Gunneridae</taxon>
        <taxon>Pentapetalae</taxon>
        <taxon>rosids</taxon>
        <taxon>fabids</taxon>
        <taxon>Fagales</taxon>
        <taxon>Betulaceae</taxon>
        <taxon>Carpinus</taxon>
    </lineage>
</organism>
<dbReference type="Pfam" id="PF00394">
    <property type="entry name" value="Cu-oxidase"/>
    <property type="match status" value="1"/>
</dbReference>
<feature type="domain" description="Plastocyanin-like" evidence="12">
    <location>
        <begin position="109"/>
        <end position="197"/>
    </location>
</feature>
<protein>
    <recommendedName>
        <fullName evidence="15">Laccase</fullName>
    </recommendedName>
</protein>
<dbReference type="InterPro" id="IPR001117">
    <property type="entry name" value="Cu-oxidase_2nd"/>
</dbReference>
<dbReference type="CDD" id="cd13901">
    <property type="entry name" value="CuRO_3_MaLCC_like"/>
    <property type="match status" value="1"/>
</dbReference>
<dbReference type="InterPro" id="IPR011706">
    <property type="entry name" value="Cu-oxidase_C"/>
</dbReference>
<dbReference type="PANTHER" id="PTHR11709">
    <property type="entry name" value="MULTI-COPPER OXIDASE"/>
    <property type="match status" value="1"/>
</dbReference>
<evidence type="ECO:0000256" key="7">
    <source>
        <dbReference type="ARBA" id="ARBA00023002"/>
    </source>
</evidence>
<dbReference type="GO" id="GO:0005576">
    <property type="term" value="C:extracellular region"/>
    <property type="evidence" value="ECO:0007669"/>
    <property type="project" value="UniProtKB-SubCell"/>
</dbReference>
<evidence type="ECO:0000256" key="4">
    <source>
        <dbReference type="ARBA" id="ARBA00022525"/>
    </source>
</evidence>
<keyword evidence="7" id="KW-0560">Oxidoreductase</keyword>
<dbReference type="InterPro" id="IPR002355">
    <property type="entry name" value="Cu_oxidase_Cu_BS"/>
</dbReference>
<evidence type="ECO:0000256" key="8">
    <source>
        <dbReference type="ARBA" id="ARBA00023008"/>
    </source>
</evidence>
<keyword evidence="8" id="KW-0186">Copper</keyword>
<evidence type="ECO:0000256" key="1">
    <source>
        <dbReference type="ARBA" id="ARBA00001935"/>
    </source>
</evidence>
<keyword evidence="6" id="KW-0677">Repeat</keyword>
<reference evidence="13 14" key="1">
    <citation type="submission" date="2019-06" db="EMBL/GenBank/DDBJ databases">
        <title>A chromosomal-level reference genome of Carpinus fangiana (Coryloideae, Betulaceae).</title>
        <authorList>
            <person name="Yang X."/>
            <person name="Wang Z."/>
            <person name="Zhang L."/>
            <person name="Hao G."/>
            <person name="Liu J."/>
            <person name="Yang Y."/>
        </authorList>
    </citation>
    <scope>NUCLEOTIDE SEQUENCE [LARGE SCALE GENOMIC DNA]</scope>
    <source>
        <strain evidence="13">Cfa_2016G</strain>
        <tissue evidence="13">Leaf</tissue>
    </source>
</reference>
<keyword evidence="4" id="KW-0964">Secreted</keyword>
<evidence type="ECO:0000259" key="12">
    <source>
        <dbReference type="Pfam" id="PF07732"/>
    </source>
</evidence>
<accession>A0A5N6KQ18</accession>
<dbReference type="Pfam" id="PF07732">
    <property type="entry name" value="Cu-oxidase_3"/>
    <property type="match status" value="1"/>
</dbReference>
<evidence type="ECO:0000256" key="3">
    <source>
        <dbReference type="ARBA" id="ARBA00010609"/>
    </source>
</evidence>
<feature type="domain" description="Plastocyanin-like" evidence="10">
    <location>
        <begin position="209"/>
        <end position="356"/>
    </location>
</feature>
<dbReference type="PROSITE" id="PS00079">
    <property type="entry name" value="MULTICOPPER_OXIDASE1"/>
    <property type="match status" value="1"/>
</dbReference>
<evidence type="ECO:0008006" key="15">
    <source>
        <dbReference type="Google" id="ProtNLM"/>
    </source>
</evidence>
<comment type="caution">
    <text evidence="13">The sequence shown here is derived from an EMBL/GenBank/DDBJ whole genome shotgun (WGS) entry which is preliminary data.</text>
</comment>
<dbReference type="PANTHER" id="PTHR11709:SF87">
    <property type="entry name" value="LACCASE"/>
    <property type="match status" value="1"/>
</dbReference>
<evidence type="ECO:0000259" key="10">
    <source>
        <dbReference type="Pfam" id="PF00394"/>
    </source>
</evidence>
<dbReference type="InterPro" id="IPR008972">
    <property type="entry name" value="Cupredoxin"/>
</dbReference>